<dbReference type="InterPro" id="IPR001387">
    <property type="entry name" value="Cro/C1-type_HTH"/>
</dbReference>
<feature type="active site" evidence="1">
    <location>
        <position position="233"/>
    </location>
</feature>
<gene>
    <name evidence="5" type="ORF">COV74_00820</name>
</gene>
<evidence type="ECO:0000313" key="5">
    <source>
        <dbReference type="EMBL" id="PIQ87420.1"/>
    </source>
</evidence>
<keyword evidence="2" id="KW-0547">Nucleotide-binding</keyword>
<organism evidence="5 6">
    <name type="scientific">Candidatus Abzuiibacterium crystallinum</name>
    <dbReference type="NCBI Taxonomy" id="1974748"/>
    <lineage>
        <taxon>Bacteria</taxon>
        <taxon>Pseudomonadati</taxon>
        <taxon>Candidatus Omnitrophota</taxon>
        <taxon>Candidatus Abzuiibacterium</taxon>
    </lineage>
</organism>
<dbReference type="SUPFAM" id="SSF140931">
    <property type="entry name" value="Fic-like"/>
    <property type="match status" value="1"/>
</dbReference>
<feature type="domain" description="Fido" evidence="4">
    <location>
        <begin position="156"/>
        <end position="290"/>
    </location>
</feature>
<keyword evidence="2" id="KW-0067">ATP-binding</keyword>
<comment type="caution">
    <text evidence="5">The sequence shown here is derived from an EMBL/GenBank/DDBJ whole genome shotgun (WGS) entry which is preliminary data.</text>
</comment>
<dbReference type="CDD" id="cd00093">
    <property type="entry name" value="HTH_XRE"/>
    <property type="match status" value="1"/>
</dbReference>
<dbReference type="EMBL" id="PCVY01000009">
    <property type="protein sequence ID" value="PIQ87420.1"/>
    <property type="molecule type" value="Genomic_DNA"/>
</dbReference>
<proteinExistence type="predicted"/>
<reference evidence="5 6" key="1">
    <citation type="submission" date="2017-09" db="EMBL/GenBank/DDBJ databases">
        <title>Depth-based differentiation of microbial function through sediment-hosted aquifers and enrichment of novel symbionts in the deep terrestrial subsurface.</title>
        <authorList>
            <person name="Probst A.J."/>
            <person name="Ladd B."/>
            <person name="Jarett J.K."/>
            <person name="Geller-Mcgrath D.E."/>
            <person name="Sieber C.M."/>
            <person name="Emerson J.B."/>
            <person name="Anantharaman K."/>
            <person name="Thomas B.C."/>
            <person name="Malmstrom R."/>
            <person name="Stieglmeier M."/>
            <person name="Klingl A."/>
            <person name="Woyke T."/>
            <person name="Ryan C.M."/>
            <person name="Banfield J.F."/>
        </authorList>
    </citation>
    <scope>NUCLEOTIDE SEQUENCE [LARGE SCALE GENOMIC DNA]</scope>
    <source>
        <strain evidence="5">CG11_big_fil_rev_8_21_14_0_20_45_26</strain>
    </source>
</reference>
<evidence type="ECO:0000256" key="3">
    <source>
        <dbReference type="PIRSR" id="PIRSR640198-3"/>
    </source>
</evidence>
<evidence type="ECO:0000313" key="6">
    <source>
        <dbReference type="Proteomes" id="UP000230859"/>
    </source>
</evidence>
<evidence type="ECO:0000259" key="4">
    <source>
        <dbReference type="PROSITE" id="PS51459"/>
    </source>
</evidence>
<evidence type="ECO:0000256" key="2">
    <source>
        <dbReference type="PIRSR" id="PIRSR640198-2"/>
    </source>
</evidence>
<dbReference type="PANTHER" id="PTHR13504:SF38">
    <property type="entry name" value="FIDO DOMAIN-CONTAINING PROTEIN"/>
    <property type="match status" value="1"/>
</dbReference>
<dbReference type="PANTHER" id="PTHR13504">
    <property type="entry name" value="FIDO DOMAIN-CONTAINING PROTEIN DDB_G0283145"/>
    <property type="match status" value="1"/>
</dbReference>
<dbReference type="GO" id="GO:0005524">
    <property type="term" value="F:ATP binding"/>
    <property type="evidence" value="ECO:0007669"/>
    <property type="project" value="UniProtKB-KW"/>
</dbReference>
<feature type="binding site" evidence="2">
    <location>
        <begin position="269"/>
        <end position="270"/>
    </location>
    <ligand>
        <name>ATP</name>
        <dbReference type="ChEBI" id="CHEBI:30616"/>
    </ligand>
</feature>
<dbReference type="Pfam" id="PF02661">
    <property type="entry name" value="Fic"/>
    <property type="match status" value="1"/>
</dbReference>
<dbReference type="InterPro" id="IPR036597">
    <property type="entry name" value="Fido-like_dom_sf"/>
</dbReference>
<name>A0A2H0LSL7_9BACT</name>
<dbReference type="InterPro" id="IPR040198">
    <property type="entry name" value="Fido_containing"/>
</dbReference>
<sequence>MKIEHAAHISDHSKLEALLKQGLSKKDLAKRIEVSYMTIHRWCHKGVKPHPRESRAIDELFKEHIDLTPYVLKLKRRLKDPIKILKTNKTIQQQFITLMTYHSNAIEGSRMTIKETECAILGKKVPRKEPFEVFEAVNHKNAILEMLLQIRPGFKVTENYLLKLHSIVMYNFNDKLPGRYRTGYVNLTNTEKPLPPAQEVPVKMRTFLKQVNRYGSHPIRKIASDHYEFEAIHPFFDGNGRVGRLLMTTQLLSRGFPPPLIRIDDRYAYYFALGRGDLGDFRNLIQMVCGAIFRGYALLIEGKI</sequence>
<dbReference type="Gene3D" id="1.10.3290.10">
    <property type="entry name" value="Fido-like domain"/>
    <property type="match status" value="1"/>
</dbReference>
<dbReference type="PROSITE" id="PS51459">
    <property type="entry name" value="FIDO"/>
    <property type="match status" value="1"/>
</dbReference>
<feature type="binding site" evidence="2">
    <location>
        <begin position="237"/>
        <end position="244"/>
    </location>
    <ligand>
        <name>ATP</name>
        <dbReference type="ChEBI" id="CHEBI:30616"/>
    </ligand>
</feature>
<feature type="site" description="Important for autoinhibition of adenylyltransferase activity" evidence="3">
    <location>
        <position position="107"/>
    </location>
</feature>
<protein>
    <recommendedName>
        <fullName evidence="4">Fido domain-containing protein</fullName>
    </recommendedName>
</protein>
<dbReference type="AlphaFoldDB" id="A0A2H0LSL7"/>
<dbReference type="InterPro" id="IPR003812">
    <property type="entry name" value="Fido"/>
</dbReference>
<evidence type="ECO:0000256" key="1">
    <source>
        <dbReference type="PIRSR" id="PIRSR640198-1"/>
    </source>
</evidence>
<dbReference type="Proteomes" id="UP000230859">
    <property type="component" value="Unassembled WGS sequence"/>
</dbReference>
<accession>A0A2H0LSL7</accession>